<keyword evidence="3" id="KW-0804">Transcription</keyword>
<dbReference type="Gene3D" id="1.10.10.60">
    <property type="entry name" value="Homeodomain-like"/>
    <property type="match status" value="2"/>
</dbReference>
<dbReference type="AlphaFoldDB" id="A0A1M5VBE1"/>
<evidence type="ECO:0000259" key="4">
    <source>
        <dbReference type="PROSITE" id="PS01124"/>
    </source>
</evidence>
<dbReference type="SUPFAM" id="SSF46689">
    <property type="entry name" value="Homeodomain-like"/>
    <property type="match status" value="2"/>
</dbReference>
<accession>A0A1M5VBE1</accession>
<evidence type="ECO:0000256" key="1">
    <source>
        <dbReference type="ARBA" id="ARBA00023015"/>
    </source>
</evidence>
<dbReference type="STRING" id="1121316.SAMN02745207_02182"/>
<dbReference type="SMART" id="SM00342">
    <property type="entry name" value="HTH_ARAC"/>
    <property type="match status" value="1"/>
</dbReference>
<evidence type="ECO:0000256" key="2">
    <source>
        <dbReference type="ARBA" id="ARBA00023125"/>
    </source>
</evidence>
<dbReference type="OrthoDB" id="9816335at2"/>
<reference evidence="5 6" key="1">
    <citation type="submission" date="2016-11" db="EMBL/GenBank/DDBJ databases">
        <authorList>
            <person name="Jaros S."/>
            <person name="Januszkiewicz K."/>
            <person name="Wedrychowicz H."/>
        </authorList>
    </citation>
    <scope>NUCLEOTIDE SEQUENCE [LARGE SCALE GENOMIC DNA]</scope>
    <source>
        <strain evidence="5 6">DSM 8605</strain>
    </source>
</reference>
<proteinExistence type="predicted"/>
<evidence type="ECO:0000313" key="6">
    <source>
        <dbReference type="Proteomes" id="UP000184447"/>
    </source>
</evidence>
<feature type="domain" description="HTH araC/xylS-type" evidence="4">
    <location>
        <begin position="197"/>
        <end position="295"/>
    </location>
</feature>
<dbReference type="InterPro" id="IPR037923">
    <property type="entry name" value="HTH-like"/>
</dbReference>
<evidence type="ECO:0000313" key="5">
    <source>
        <dbReference type="EMBL" id="SHH72550.1"/>
    </source>
</evidence>
<dbReference type="SUPFAM" id="SSF51215">
    <property type="entry name" value="Regulatory protein AraC"/>
    <property type="match status" value="1"/>
</dbReference>
<sequence length="299" mass="35306">METLPILNESIFENEIPFYMNKDSIEKKSNIGMHVHTFIEIAYVYSGNGIHLIYDKEYAVTKGDIFIILPFVPHSFQPCSSQNPSKLIIFNCIFPLDSIHNLKFEPSFKNQLTTFFSSSYYSIYNDTFLKLTLCDLSSCKISALYERMYEEYILKEYYYADMLSSYLCELLILIYRYSVQNPSIITPEHLHTHQIVFEGVHYLQENYTKDVSLQEICNYVSFSKSYFSFLFKKTMGMSIFSYLQKIRIDKACELLLKSQYKITTISKMVGYTDYRFFSKNFKKITNLSPTDYRNNIHML</sequence>
<dbReference type="EMBL" id="FQXM01000011">
    <property type="protein sequence ID" value="SHH72550.1"/>
    <property type="molecule type" value="Genomic_DNA"/>
</dbReference>
<dbReference type="PANTHER" id="PTHR43280">
    <property type="entry name" value="ARAC-FAMILY TRANSCRIPTIONAL REGULATOR"/>
    <property type="match status" value="1"/>
</dbReference>
<gene>
    <name evidence="5" type="ORF">SAMN02745207_02182</name>
</gene>
<name>A0A1M5VBE1_9CLOT</name>
<dbReference type="PANTHER" id="PTHR43280:SF28">
    <property type="entry name" value="HTH-TYPE TRANSCRIPTIONAL ACTIVATOR RHAS"/>
    <property type="match status" value="1"/>
</dbReference>
<organism evidence="5 6">
    <name type="scientific">Clostridium grantii DSM 8605</name>
    <dbReference type="NCBI Taxonomy" id="1121316"/>
    <lineage>
        <taxon>Bacteria</taxon>
        <taxon>Bacillati</taxon>
        <taxon>Bacillota</taxon>
        <taxon>Clostridia</taxon>
        <taxon>Eubacteriales</taxon>
        <taxon>Clostridiaceae</taxon>
        <taxon>Clostridium</taxon>
    </lineage>
</organism>
<keyword evidence="1" id="KW-0805">Transcription regulation</keyword>
<dbReference type="InterPro" id="IPR014710">
    <property type="entry name" value="RmlC-like_jellyroll"/>
</dbReference>
<dbReference type="InterPro" id="IPR018060">
    <property type="entry name" value="HTH_AraC"/>
</dbReference>
<dbReference type="RefSeq" id="WP_073338465.1">
    <property type="nucleotide sequence ID" value="NZ_FQXM01000011.1"/>
</dbReference>
<dbReference type="GO" id="GO:0043565">
    <property type="term" value="F:sequence-specific DNA binding"/>
    <property type="evidence" value="ECO:0007669"/>
    <property type="project" value="InterPro"/>
</dbReference>
<dbReference type="InterPro" id="IPR003313">
    <property type="entry name" value="AraC-bd"/>
</dbReference>
<dbReference type="Pfam" id="PF12833">
    <property type="entry name" value="HTH_18"/>
    <property type="match status" value="1"/>
</dbReference>
<dbReference type="Pfam" id="PF02311">
    <property type="entry name" value="AraC_binding"/>
    <property type="match status" value="1"/>
</dbReference>
<dbReference type="Proteomes" id="UP000184447">
    <property type="component" value="Unassembled WGS sequence"/>
</dbReference>
<keyword evidence="2 5" id="KW-0238">DNA-binding</keyword>
<keyword evidence="6" id="KW-1185">Reference proteome</keyword>
<dbReference type="InterPro" id="IPR009057">
    <property type="entry name" value="Homeodomain-like_sf"/>
</dbReference>
<dbReference type="PROSITE" id="PS01124">
    <property type="entry name" value="HTH_ARAC_FAMILY_2"/>
    <property type="match status" value="1"/>
</dbReference>
<dbReference type="GO" id="GO:0003700">
    <property type="term" value="F:DNA-binding transcription factor activity"/>
    <property type="evidence" value="ECO:0007669"/>
    <property type="project" value="InterPro"/>
</dbReference>
<protein>
    <submittedName>
        <fullName evidence="5">AraC-type DNA-binding protein</fullName>
    </submittedName>
</protein>
<evidence type="ECO:0000256" key="3">
    <source>
        <dbReference type="ARBA" id="ARBA00023163"/>
    </source>
</evidence>
<dbReference type="Gene3D" id="2.60.120.10">
    <property type="entry name" value="Jelly Rolls"/>
    <property type="match status" value="1"/>
</dbReference>